<name>A0A0R1VN49_9LACO</name>
<evidence type="ECO:0000256" key="3">
    <source>
        <dbReference type="ARBA" id="ARBA00022490"/>
    </source>
</evidence>
<keyword evidence="2" id="KW-0813">Transport</keyword>
<dbReference type="OrthoDB" id="9799827at2"/>
<dbReference type="InterPro" id="IPR004701">
    <property type="entry name" value="PTS_EIIA_man-typ"/>
</dbReference>
<dbReference type="AlphaFoldDB" id="A0A0R1VN49"/>
<evidence type="ECO:0000256" key="5">
    <source>
        <dbReference type="ARBA" id="ARBA00022679"/>
    </source>
</evidence>
<reference evidence="9 10" key="1">
    <citation type="journal article" date="2015" name="Genome Announc.">
        <title>Expanding the biotechnology potential of lactobacilli through comparative genomics of 213 strains and associated genera.</title>
        <authorList>
            <person name="Sun Z."/>
            <person name="Harris H.M."/>
            <person name="McCann A."/>
            <person name="Guo C."/>
            <person name="Argimon S."/>
            <person name="Zhang W."/>
            <person name="Yang X."/>
            <person name="Jeffery I.B."/>
            <person name="Cooney J.C."/>
            <person name="Kagawa T.F."/>
            <person name="Liu W."/>
            <person name="Song Y."/>
            <person name="Salvetti E."/>
            <person name="Wrobel A."/>
            <person name="Rasinkangas P."/>
            <person name="Parkhill J."/>
            <person name="Rea M.C."/>
            <person name="O'Sullivan O."/>
            <person name="Ritari J."/>
            <person name="Douillard F.P."/>
            <person name="Paul Ross R."/>
            <person name="Yang R."/>
            <person name="Briner A.E."/>
            <person name="Felis G.E."/>
            <person name="de Vos W.M."/>
            <person name="Barrangou R."/>
            <person name="Klaenhammer T.R."/>
            <person name="Caufield P.W."/>
            <person name="Cui Y."/>
            <person name="Zhang H."/>
            <person name="O'Toole P.W."/>
        </authorList>
    </citation>
    <scope>NUCLEOTIDE SEQUENCE [LARGE SCALE GENOMIC DNA]</scope>
    <source>
        <strain evidence="9 10">DSM 18630</strain>
    </source>
</reference>
<dbReference type="InterPro" id="IPR036662">
    <property type="entry name" value="PTS_EIIA_man-typ_sf"/>
</dbReference>
<dbReference type="GeneID" id="98318516"/>
<sequence>MNLHVIICGHGKFASGLQGALHLLTKIPSNWSFIDFKEGMSDEQLKKQISDIVSINPNDQYLFFTDLLGGTPFKVTSSIAFKKGNMAVVTGCNLASLLEIMYASYDSIETLADAVVNNSKKATVYFKLEDDLEENVDQKSDGI</sequence>
<dbReference type="GO" id="GO:0016301">
    <property type="term" value="F:kinase activity"/>
    <property type="evidence" value="ECO:0007669"/>
    <property type="project" value="UniProtKB-KW"/>
</dbReference>
<dbReference type="PANTHER" id="PTHR33799:SF1">
    <property type="entry name" value="PTS SYSTEM MANNOSE-SPECIFIC EIIAB COMPONENT-RELATED"/>
    <property type="match status" value="1"/>
</dbReference>
<evidence type="ECO:0000313" key="9">
    <source>
        <dbReference type="EMBL" id="KRM07153.1"/>
    </source>
</evidence>
<dbReference type="GO" id="GO:0016020">
    <property type="term" value="C:membrane"/>
    <property type="evidence" value="ECO:0007669"/>
    <property type="project" value="InterPro"/>
</dbReference>
<dbReference type="InterPro" id="IPR033887">
    <property type="entry name" value="PTS_IIA_man"/>
</dbReference>
<dbReference type="PANTHER" id="PTHR33799">
    <property type="entry name" value="PTS PERMEASE-RELATED-RELATED"/>
    <property type="match status" value="1"/>
</dbReference>
<dbReference type="SUPFAM" id="SSF53062">
    <property type="entry name" value="PTS system fructose IIA component-like"/>
    <property type="match status" value="1"/>
</dbReference>
<keyword evidence="10" id="KW-1185">Reference proteome</keyword>
<keyword evidence="5" id="KW-0808">Transferase</keyword>
<keyword evidence="3" id="KW-0963">Cytoplasm</keyword>
<keyword evidence="7" id="KW-0418">Kinase</keyword>
<dbReference type="InterPro" id="IPR051471">
    <property type="entry name" value="Bacterial_PTS_sugar_comp"/>
</dbReference>
<dbReference type="CDD" id="cd00006">
    <property type="entry name" value="PTS_IIA_man"/>
    <property type="match status" value="1"/>
</dbReference>
<dbReference type="Gene3D" id="3.40.50.510">
    <property type="entry name" value="Phosphotransferase system, mannose-type IIA component"/>
    <property type="match status" value="1"/>
</dbReference>
<evidence type="ECO:0000256" key="1">
    <source>
        <dbReference type="ARBA" id="ARBA00004496"/>
    </source>
</evidence>
<proteinExistence type="predicted"/>
<dbReference type="GO" id="GO:0005737">
    <property type="term" value="C:cytoplasm"/>
    <property type="evidence" value="ECO:0007669"/>
    <property type="project" value="UniProtKB-SubCell"/>
</dbReference>
<feature type="domain" description="PTS EIIA type-4" evidence="8">
    <location>
        <begin position="2"/>
        <end position="123"/>
    </location>
</feature>
<evidence type="ECO:0000256" key="7">
    <source>
        <dbReference type="ARBA" id="ARBA00022777"/>
    </source>
</evidence>
<keyword evidence="6" id="KW-0598">Phosphotransferase system</keyword>
<comment type="caution">
    <text evidence="9">The sequence shown here is derived from an EMBL/GenBank/DDBJ whole genome shotgun (WGS) entry which is preliminary data.</text>
</comment>
<dbReference type="Proteomes" id="UP000051451">
    <property type="component" value="Unassembled WGS sequence"/>
</dbReference>
<comment type="subcellular location">
    <subcellularLocation>
        <location evidence="1">Cytoplasm</location>
    </subcellularLocation>
</comment>
<dbReference type="STRING" id="1423750.FC89_GL000471"/>
<dbReference type="EMBL" id="AZGB01000009">
    <property type="protein sequence ID" value="KRM07153.1"/>
    <property type="molecule type" value="Genomic_DNA"/>
</dbReference>
<evidence type="ECO:0000313" key="10">
    <source>
        <dbReference type="Proteomes" id="UP000051451"/>
    </source>
</evidence>
<evidence type="ECO:0000256" key="2">
    <source>
        <dbReference type="ARBA" id="ARBA00022448"/>
    </source>
</evidence>
<evidence type="ECO:0000259" key="8">
    <source>
        <dbReference type="PROSITE" id="PS51096"/>
    </source>
</evidence>
<protein>
    <recommendedName>
        <fullName evidence="8">PTS EIIA type-4 domain-containing protein</fullName>
    </recommendedName>
</protein>
<dbReference type="RefSeq" id="WP_057871248.1">
    <property type="nucleotide sequence ID" value="NZ_AZGB01000009.1"/>
</dbReference>
<evidence type="ECO:0000256" key="4">
    <source>
        <dbReference type="ARBA" id="ARBA00022597"/>
    </source>
</evidence>
<evidence type="ECO:0000256" key="6">
    <source>
        <dbReference type="ARBA" id="ARBA00022683"/>
    </source>
</evidence>
<dbReference type="PATRIC" id="fig|1423750.3.peg.484"/>
<accession>A0A0R1VN49</accession>
<dbReference type="PROSITE" id="PS51096">
    <property type="entry name" value="PTS_EIIA_TYPE_4"/>
    <property type="match status" value="1"/>
</dbReference>
<keyword evidence="4" id="KW-0762">Sugar transport</keyword>
<dbReference type="Pfam" id="PF03610">
    <property type="entry name" value="EIIA-man"/>
    <property type="match status" value="1"/>
</dbReference>
<gene>
    <name evidence="9" type="ORF">FC89_GL000471</name>
</gene>
<organism evidence="9 10">
    <name type="scientific">Liquorilactobacillus ghanensis DSM 18630</name>
    <dbReference type="NCBI Taxonomy" id="1423750"/>
    <lineage>
        <taxon>Bacteria</taxon>
        <taxon>Bacillati</taxon>
        <taxon>Bacillota</taxon>
        <taxon>Bacilli</taxon>
        <taxon>Lactobacillales</taxon>
        <taxon>Lactobacillaceae</taxon>
        <taxon>Liquorilactobacillus</taxon>
    </lineage>
</organism>
<dbReference type="GO" id="GO:0009401">
    <property type="term" value="P:phosphoenolpyruvate-dependent sugar phosphotransferase system"/>
    <property type="evidence" value="ECO:0007669"/>
    <property type="project" value="UniProtKB-KW"/>
</dbReference>